<feature type="domain" description="FAD-binding" evidence="3">
    <location>
        <begin position="8"/>
        <end position="348"/>
    </location>
</feature>
<dbReference type="Gene3D" id="3.50.50.60">
    <property type="entry name" value="FAD/NAD(P)-binding domain"/>
    <property type="match status" value="2"/>
</dbReference>
<keyword evidence="2" id="KW-0472">Membrane</keyword>
<accession>A0ABW0H3N5</accession>
<evidence type="ECO:0000313" key="4">
    <source>
        <dbReference type="EMBL" id="MFC5391683.1"/>
    </source>
</evidence>
<dbReference type="PRINTS" id="PR00420">
    <property type="entry name" value="RNGMNOXGNASE"/>
</dbReference>
<proteinExistence type="predicted"/>
<dbReference type="PANTHER" id="PTHR43476">
    <property type="entry name" value="3-(3-HYDROXY-PHENYL)PROPIONATE/3-HYDROXYCINNAMIC ACID HYDROXYLASE"/>
    <property type="match status" value="1"/>
</dbReference>
<dbReference type="Proteomes" id="UP001596104">
    <property type="component" value="Unassembled WGS sequence"/>
</dbReference>
<feature type="transmembrane region" description="Helical" evidence="2">
    <location>
        <begin position="12"/>
        <end position="36"/>
    </location>
</feature>
<evidence type="ECO:0000256" key="2">
    <source>
        <dbReference type="SAM" id="Phobius"/>
    </source>
</evidence>
<dbReference type="PANTHER" id="PTHR43476:SF5">
    <property type="entry name" value="FAD-DEPENDENT MONOOXYGENASE"/>
    <property type="match status" value="1"/>
</dbReference>
<gene>
    <name evidence="4" type="ORF">ACFPPC_03395</name>
</gene>
<keyword evidence="2" id="KW-0812">Transmembrane</keyword>
<keyword evidence="5" id="KW-1185">Reference proteome</keyword>
<comment type="caution">
    <text evidence="4">The sequence shown here is derived from an EMBL/GenBank/DDBJ whole genome shotgun (WGS) entry which is preliminary data.</text>
</comment>
<dbReference type="SUPFAM" id="SSF51905">
    <property type="entry name" value="FAD/NAD(P)-binding domain"/>
    <property type="match status" value="1"/>
</dbReference>
<dbReference type="NCBIfam" id="NF004833">
    <property type="entry name" value="PRK06185.1-1"/>
    <property type="match status" value="1"/>
</dbReference>
<dbReference type="EMBL" id="JBHSLV010000007">
    <property type="protein sequence ID" value="MFC5391683.1"/>
    <property type="molecule type" value="Genomic_DNA"/>
</dbReference>
<evidence type="ECO:0000313" key="5">
    <source>
        <dbReference type="Proteomes" id="UP001596104"/>
    </source>
</evidence>
<dbReference type="Pfam" id="PF01494">
    <property type="entry name" value="FAD_binding_3"/>
    <property type="match status" value="1"/>
</dbReference>
<dbReference type="RefSeq" id="WP_377006486.1">
    <property type="nucleotide sequence ID" value="NZ_JBHSLV010000007.1"/>
</dbReference>
<reference evidence="5" key="1">
    <citation type="journal article" date="2019" name="Int. J. Syst. Evol. Microbiol.">
        <title>The Global Catalogue of Microorganisms (GCM) 10K type strain sequencing project: providing services to taxonomists for standard genome sequencing and annotation.</title>
        <authorList>
            <consortium name="The Broad Institute Genomics Platform"/>
            <consortium name="The Broad Institute Genome Sequencing Center for Infectious Disease"/>
            <person name="Wu L."/>
            <person name="Ma J."/>
        </authorList>
    </citation>
    <scope>NUCLEOTIDE SEQUENCE [LARGE SCALE GENOMIC DNA]</scope>
    <source>
        <strain evidence="5">CGMCC 1.16326</strain>
    </source>
</reference>
<evidence type="ECO:0000259" key="3">
    <source>
        <dbReference type="Pfam" id="PF01494"/>
    </source>
</evidence>
<protein>
    <submittedName>
        <fullName evidence="4">FAD-dependent oxidoreductase</fullName>
    </submittedName>
</protein>
<dbReference type="InterPro" id="IPR036188">
    <property type="entry name" value="FAD/NAD-bd_sf"/>
</dbReference>
<dbReference type="InterPro" id="IPR050631">
    <property type="entry name" value="PheA/TfdB_FAD_monoxygenase"/>
</dbReference>
<keyword evidence="1" id="KW-0560">Oxidoreductase</keyword>
<evidence type="ECO:0000256" key="1">
    <source>
        <dbReference type="ARBA" id="ARBA00023002"/>
    </source>
</evidence>
<name>A0ABW0H3N5_9HYPH</name>
<organism evidence="4 5">
    <name type="scientific">Bosea vestrisii</name>
    <dbReference type="NCBI Taxonomy" id="151416"/>
    <lineage>
        <taxon>Bacteria</taxon>
        <taxon>Pseudomonadati</taxon>
        <taxon>Pseudomonadota</taxon>
        <taxon>Alphaproteobacteria</taxon>
        <taxon>Hyphomicrobiales</taxon>
        <taxon>Boseaceae</taxon>
        <taxon>Bosea</taxon>
    </lineage>
</organism>
<sequence length="418" mass="45960">MIMRRENTTCCIAGGGPAGMMLGFLLARAGVAVIVLEKHADFLRDFRGDTIHPSTMQVMHELGLLDEFLRLPHVREDDLVARFGAEDITVADFSHLPVEAPFIAFMPQWDFLDFLADHGRAYPNFRLLMQTKATELIEENGRVAGLNAEGPDGPLGIGADLVVAADGRRSDVRAAAGFSVTELGAPMDVLWFRLSRRPDEPAQAFGQVAAGRFFIRLNRGDYWQCAFIIPKGSLERLQAAGLDAFKAGLLALAPELADRTGELFSWDDIKLLSVAIDRLERWWRPGLICIGDAAHAMSPIGGVGINLAIQDAVATANLLAKPLREKTLTDADLAAVQTRREWPAKVTQGAQIAIQNRVITPLLAADKPVAPPWPLRLLQRFPLLRRLPARMVGMGVRPEHVGPELRERQRIDASQSVR</sequence>
<keyword evidence="2" id="KW-1133">Transmembrane helix</keyword>
<dbReference type="NCBIfam" id="NF004834">
    <property type="entry name" value="PRK06185.1-3"/>
    <property type="match status" value="1"/>
</dbReference>
<dbReference type="InterPro" id="IPR002938">
    <property type="entry name" value="FAD-bd"/>
</dbReference>